<evidence type="ECO:0000256" key="10">
    <source>
        <dbReference type="SAM" id="Coils"/>
    </source>
</evidence>
<dbReference type="Proteomes" id="UP000295361">
    <property type="component" value="Unassembled WGS sequence"/>
</dbReference>
<dbReference type="GO" id="GO:0005886">
    <property type="term" value="C:plasma membrane"/>
    <property type="evidence" value="ECO:0007669"/>
    <property type="project" value="UniProtKB-SubCell"/>
</dbReference>
<dbReference type="AlphaFoldDB" id="A0A4R6QMA3"/>
<evidence type="ECO:0000259" key="12">
    <source>
        <dbReference type="Pfam" id="PF26002"/>
    </source>
</evidence>
<keyword evidence="14" id="KW-1185">Reference proteome</keyword>
<keyword evidence="10" id="KW-0175">Coiled coil</keyword>
<feature type="transmembrane region" description="Helical" evidence="9">
    <location>
        <begin position="39"/>
        <end position="57"/>
    </location>
</feature>
<feature type="coiled-coil region" evidence="10">
    <location>
        <begin position="204"/>
        <end position="246"/>
    </location>
</feature>
<organism evidence="13 14">
    <name type="scientific">Roseateles toxinivorans</name>
    <dbReference type="NCBI Taxonomy" id="270368"/>
    <lineage>
        <taxon>Bacteria</taxon>
        <taxon>Pseudomonadati</taxon>
        <taxon>Pseudomonadota</taxon>
        <taxon>Betaproteobacteria</taxon>
        <taxon>Burkholderiales</taxon>
        <taxon>Sphaerotilaceae</taxon>
        <taxon>Roseateles</taxon>
    </lineage>
</organism>
<keyword evidence="8 9" id="KW-0472">Membrane</keyword>
<dbReference type="GO" id="GO:0015031">
    <property type="term" value="P:protein transport"/>
    <property type="evidence" value="ECO:0007669"/>
    <property type="project" value="InterPro"/>
</dbReference>
<evidence type="ECO:0000256" key="3">
    <source>
        <dbReference type="ARBA" id="ARBA00022448"/>
    </source>
</evidence>
<dbReference type="Pfam" id="PF25917">
    <property type="entry name" value="BSH_RND"/>
    <property type="match status" value="1"/>
</dbReference>
<protein>
    <recommendedName>
        <fullName evidence="9">Membrane fusion protein (MFP) family protein</fullName>
    </recommendedName>
</protein>
<feature type="domain" description="AprE-like beta-barrel" evidence="12">
    <location>
        <begin position="296"/>
        <end position="385"/>
    </location>
</feature>
<evidence type="ECO:0000256" key="4">
    <source>
        <dbReference type="ARBA" id="ARBA00022475"/>
    </source>
</evidence>
<proteinExistence type="inferred from homology"/>
<accession>A0A4R6QMA3</accession>
<keyword evidence="6 9" id="KW-0812">Transmembrane</keyword>
<evidence type="ECO:0000256" key="2">
    <source>
        <dbReference type="ARBA" id="ARBA00009477"/>
    </source>
</evidence>
<keyword evidence="7 9" id="KW-1133">Transmembrane helix</keyword>
<dbReference type="InterPro" id="IPR058625">
    <property type="entry name" value="MdtA-like_BSH"/>
</dbReference>
<evidence type="ECO:0000256" key="7">
    <source>
        <dbReference type="ARBA" id="ARBA00022989"/>
    </source>
</evidence>
<dbReference type="Gene3D" id="2.40.30.170">
    <property type="match status" value="1"/>
</dbReference>
<evidence type="ECO:0000256" key="8">
    <source>
        <dbReference type="ARBA" id="ARBA00023136"/>
    </source>
</evidence>
<keyword evidence="5 9" id="KW-0997">Cell inner membrane</keyword>
<dbReference type="PRINTS" id="PR01490">
    <property type="entry name" value="RTXTOXIND"/>
</dbReference>
<dbReference type="EMBL" id="SNXS01000004">
    <property type="protein sequence ID" value="TDP64319.1"/>
    <property type="molecule type" value="Genomic_DNA"/>
</dbReference>
<dbReference type="SUPFAM" id="SSF111369">
    <property type="entry name" value="HlyD-like secretion proteins"/>
    <property type="match status" value="1"/>
</dbReference>
<evidence type="ECO:0000313" key="13">
    <source>
        <dbReference type="EMBL" id="TDP64319.1"/>
    </source>
</evidence>
<gene>
    <name evidence="13" type="ORF">DES47_104609</name>
</gene>
<dbReference type="InterPro" id="IPR058982">
    <property type="entry name" value="Beta-barrel_AprE"/>
</dbReference>
<dbReference type="PANTHER" id="PTHR30386">
    <property type="entry name" value="MEMBRANE FUSION SUBUNIT OF EMRAB-TOLC MULTIDRUG EFFLUX PUMP"/>
    <property type="match status" value="1"/>
</dbReference>
<dbReference type="OrthoDB" id="9775513at2"/>
<sequence length="407" mass="44555">MFWRSKPASSNPAIVRGDAAFLTGVHAAQIDEALPRSSWALYLMLIIVVSAIAWASVTKVEEITRADARIVPDGREQLIASLEGGILRQLLVNEGQRVEAGQELALLDPTRVEAQQNESQAKRLAMRATVARLTAEANGTPLKFPPDVAQAKSIVDGETAAYNARRHLLDEAAGGNNRSIGLLQRELSMSQAMASKGLISDVEVMRLSRQVNELQQQRNERINRFRQDASSDLVRVQTELSQLDEQLVVREDVMRRTVLKSPVAGLVKNIRVNTTGGVVAGGAPIMEIVPLGPRVMIEARIKPKDIGFVRVGQHAEIKVTGYDYNVYGGLKGTVQYISPDALGDTEKGGGYYRAMVPAEISTLRFKGKELPVIPGMTGTLEIKTGDRTVLSFLLRPVMKSQEALRER</sequence>
<keyword evidence="4 9" id="KW-1003">Cell membrane</keyword>
<dbReference type="RefSeq" id="WP_133702133.1">
    <property type="nucleotide sequence ID" value="NZ_SNXS01000004.1"/>
</dbReference>
<dbReference type="Gene3D" id="2.40.50.100">
    <property type="match status" value="1"/>
</dbReference>
<comment type="similarity">
    <text evidence="2 9">Belongs to the membrane fusion protein (MFP) (TC 8.A.1) family.</text>
</comment>
<evidence type="ECO:0000256" key="1">
    <source>
        <dbReference type="ARBA" id="ARBA00004377"/>
    </source>
</evidence>
<feature type="domain" description="Multidrug resistance protein MdtA-like barrel-sandwich hybrid" evidence="11">
    <location>
        <begin position="84"/>
        <end position="282"/>
    </location>
</feature>
<comment type="subcellular location">
    <subcellularLocation>
        <location evidence="1 9">Cell inner membrane</location>
        <topology evidence="1 9">Single-pass membrane protein</topology>
    </subcellularLocation>
</comment>
<comment type="caution">
    <text evidence="13">The sequence shown here is derived from an EMBL/GenBank/DDBJ whole genome shotgun (WGS) entry which is preliminary data.</text>
</comment>
<dbReference type="InterPro" id="IPR010129">
    <property type="entry name" value="T1SS_HlyD"/>
</dbReference>
<dbReference type="Pfam" id="PF26002">
    <property type="entry name" value="Beta-barrel_AprE"/>
    <property type="match status" value="1"/>
</dbReference>
<evidence type="ECO:0000256" key="9">
    <source>
        <dbReference type="RuleBase" id="RU365093"/>
    </source>
</evidence>
<evidence type="ECO:0000259" key="11">
    <source>
        <dbReference type="Pfam" id="PF25917"/>
    </source>
</evidence>
<dbReference type="InParanoid" id="A0A4R6QMA3"/>
<name>A0A4R6QMA3_9BURK</name>
<reference evidence="13 14" key="1">
    <citation type="submission" date="2019-03" db="EMBL/GenBank/DDBJ databases">
        <title>Genomic Encyclopedia of Type Strains, Phase IV (KMG-IV): sequencing the most valuable type-strain genomes for metagenomic binning, comparative biology and taxonomic classification.</title>
        <authorList>
            <person name="Goeker M."/>
        </authorList>
    </citation>
    <scope>NUCLEOTIDE SEQUENCE [LARGE SCALE GENOMIC DNA]</scope>
    <source>
        <strain evidence="13 14">DSM 16998</strain>
    </source>
</reference>
<dbReference type="InterPro" id="IPR050739">
    <property type="entry name" value="MFP"/>
</dbReference>
<dbReference type="NCBIfam" id="TIGR01843">
    <property type="entry name" value="type_I_hlyD"/>
    <property type="match status" value="1"/>
</dbReference>
<keyword evidence="3 9" id="KW-0813">Transport</keyword>
<evidence type="ECO:0000313" key="14">
    <source>
        <dbReference type="Proteomes" id="UP000295361"/>
    </source>
</evidence>
<evidence type="ECO:0000256" key="6">
    <source>
        <dbReference type="ARBA" id="ARBA00022692"/>
    </source>
</evidence>
<evidence type="ECO:0000256" key="5">
    <source>
        <dbReference type="ARBA" id="ARBA00022519"/>
    </source>
</evidence>
<dbReference type="PANTHER" id="PTHR30386:SF26">
    <property type="entry name" value="TRANSPORT PROTEIN COMB"/>
    <property type="match status" value="1"/>
</dbReference>